<dbReference type="SMART" id="SM00797">
    <property type="entry name" value="AHS2"/>
    <property type="match status" value="1"/>
</dbReference>
<dbReference type="Proteomes" id="UP000620139">
    <property type="component" value="Unassembled WGS sequence"/>
</dbReference>
<dbReference type="InterPro" id="IPR052708">
    <property type="entry name" value="PxpC"/>
</dbReference>
<dbReference type="InterPro" id="IPR003778">
    <property type="entry name" value="CT_A_B"/>
</dbReference>
<comment type="caution">
    <text evidence="5">The sequence shown here is derived from an EMBL/GenBank/DDBJ whole genome shotgun (WGS) entry which is preliminary data.</text>
</comment>
<dbReference type="RefSeq" id="WP_198098934.1">
    <property type="nucleotide sequence ID" value="NZ_JAEDAL010000001.1"/>
</dbReference>
<dbReference type="GO" id="GO:0016787">
    <property type="term" value="F:hydrolase activity"/>
    <property type="evidence" value="ECO:0007669"/>
    <property type="project" value="UniProtKB-KW"/>
</dbReference>
<keyword evidence="3" id="KW-0067">ATP-binding</keyword>
<evidence type="ECO:0000259" key="4">
    <source>
        <dbReference type="SMART" id="SM00797"/>
    </source>
</evidence>
<dbReference type="InterPro" id="IPR029000">
    <property type="entry name" value="Cyclophilin-like_dom_sf"/>
</dbReference>
<dbReference type="GO" id="GO:0005524">
    <property type="term" value="F:ATP binding"/>
    <property type="evidence" value="ECO:0007669"/>
    <property type="project" value="UniProtKB-KW"/>
</dbReference>
<gene>
    <name evidence="5" type="ORF">I7X43_00520</name>
</gene>
<keyword evidence="6" id="KW-1185">Reference proteome</keyword>
<dbReference type="SUPFAM" id="SSF50891">
    <property type="entry name" value="Cyclophilin-like"/>
    <property type="match status" value="1"/>
</dbReference>
<feature type="domain" description="Carboxyltransferase" evidence="4">
    <location>
        <begin position="23"/>
        <end position="297"/>
    </location>
</feature>
<reference evidence="5" key="1">
    <citation type="submission" date="2020-12" db="EMBL/GenBank/DDBJ databases">
        <title>The genome sequence of Inhella sp. 4Y17.</title>
        <authorList>
            <person name="Liu Y."/>
        </authorList>
    </citation>
    <scope>NUCLEOTIDE SEQUENCE</scope>
    <source>
        <strain evidence="5">4Y10</strain>
    </source>
</reference>
<dbReference type="AlphaFoldDB" id="A0A931NCI8"/>
<evidence type="ECO:0000256" key="1">
    <source>
        <dbReference type="ARBA" id="ARBA00022741"/>
    </source>
</evidence>
<dbReference type="PANTHER" id="PTHR43309:SF3">
    <property type="entry name" value="5-OXOPROLINASE SUBUNIT C"/>
    <property type="match status" value="1"/>
</dbReference>
<name>A0A931NCI8_9BURK</name>
<evidence type="ECO:0000313" key="5">
    <source>
        <dbReference type="EMBL" id="MBH9551315.1"/>
    </source>
</evidence>
<evidence type="ECO:0000256" key="3">
    <source>
        <dbReference type="ARBA" id="ARBA00022840"/>
    </source>
</evidence>
<accession>A0A931NCI8</accession>
<dbReference type="PANTHER" id="PTHR43309">
    <property type="entry name" value="5-OXOPROLINASE SUBUNIT C"/>
    <property type="match status" value="1"/>
</dbReference>
<keyword evidence="1" id="KW-0547">Nucleotide-binding</keyword>
<protein>
    <submittedName>
        <fullName evidence="5">Biotin-dependent carboxyltransferase family protein</fullName>
    </submittedName>
</protein>
<proteinExistence type="predicted"/>
<dbReference type="EMBL" id="JAEDAL010000001">
    <property type="protein sequence ID" value="MBH9551315.1"/>
    <property type="molecule type" value="Genomic_DNA"/>
</dbReference>
<dbReference type="Pfam" id="PF02626">
    <property type="entry name" value="CT_A_B"/>
    <property type="match status" value="1"/>
</dbReference>
<dbReference type="NCBIfam" id="TIGR00724">
    <property type="entry name" value="urea_amlyse_rel"/>
    <property type="match status" value="1"/>
</dbReference>
<sequence>MLEVVRAAALCSVQDLGRPGRQHLGVPRGGALDRTALQRANLLVGNPAEAAALEVLAGPLRLRFHRAGWLALCGAAFEMHLNGRPLRTEWRWPFPAGAELVLRGPVTGRVGILALDGGLAVDPVLGSRATQIPGGFGGWQGRTLQAGDRLPLGPPRSLLGVRGLRVPAVEPGLRVVPGPEWAALTAASQRQWTEQLWRMSPQSDRMGVWLEGAPLRFSTSVEMRSHAVAAGWIQLPPAGQPIVLLPGCQSTGGYPRIAAVIEADLGALAQWRPGEARRFRWVTPDEARAARQVQGVQYAQWEWACAGSI</sequence>
<evidence type="ECO:0000256" key="2">
    <source>
        <dbReference type="ARBA" id="ARBA00022801"/>
    </source>
</evidence>
<keyword evidence="2" id="KW-0378">Hydrolase</keyword>
<dbReference type="Gene3D" id="2.40.100.10">
    <property type="entry name" value="Cyclophilin-like"/>
    <property type="match status" value="1"/>
</dbReference>
<organism evidence="5 6">
    <name type="scientific">Inhella gelatinilytica</name>
    <dbReference type="NCBI Taxonomy" id="2795030"/>
    <lineage>
        <taxon>Bacteria</taxon>
        <taxon>Pseudomonadati</taxon>
        <taxon>Pseudomonadota</taxon>
        <taxon>Betaproteobacteria</taxon>
        <taxon>Burkholderiales</taxon>
        <taxon>Sphaerotilaceae</taxon>
        <taxon>Inhella</taxon>
    </lineage>
</organism>
<evidence type="ECO:0000313" key="6">
    <source>
        <dbReference type="Proteomes" id="UP000620139"/>
    </source>
</evidence>